<feature type="region of interest" description="Disordered" evidence="9">
    <location>
        <begin position="278"/>
        <end position="324"/>
    </location>
</feature>
<keyword evidence="2" id="KW-0963">Cytoplasm</keyword>
<dbReference type="InterPro" id="IPR038968">
    <property type="entry name" value="CSTPP1"/>
</dbReference>
<reference evidence="10 11" key="1">
    <citation type="submission" date="2019-09" db="EMBL/GenBank/DDBJ databases">
        <title>Bird 10,000 Genomes (B10K) Project - Family phase.</title>
        <authorList>
            <person name="Zhang G."/>
        </authorList>
    </citation>
    <scope>NUCLEOTIDE SEQUENCE [LARGE SCALE GENOMIC DNA]</scope>
    <source>
        <strain evidence="10">B10K-DU-001-78</strain>
        <tissue evidence="10">Muscle</tissue>
    </source>
</reference>
<name>A0A7L1G3Y0_9PICI</name>
<evidence type="ECO:0000256" key="3">
    <source>
        <dbReference type="ARBA" id="ARBA00022553"/>
    </source>
</evidence>
<evidence type="ECO:0000313" key="10">
    <source>
        <dbReference type="EMBL" id="NXN07951.1"/>
    </source>
</evidence>
<comment type="caution">
    <text evidence="10">The sequence shown here is derived from an EMBL/GenBank/DDBJ whole genome shotgun (WGS) entry which is preliminary data.</text>
</comment>
<feature type="non-terminal residue" evidence="10">
    <location>
        <position position="1"/>
    </location>
</feature>
<dbReference type="AlphaFoldDB" id="A0A7L1G3Y0"/>
<dbReference type="PANTHER" id="PTHR34252">
    <property type="entry name" value="UPF0705 PROTEIN C11ORF49"/>
    <property type="match status" value="1"/>
</dbReference>
<comment type="subcellular location">
    <subcellularLocation>
        <location evidence="1">Cytoplasm</location>
        <location evidence="1">Cytoskeleton</location>
        <location evidence="1">Microtubule organizing center</location>
        <location evidence="1">Centrosome</location>
        <location evidence="1">Centriolar satellite</location>
    </subcellularLocation>
</comment>
<evidence type="ECO:0000256" key="7">
    <source>
        <dbReference type="ARBA" id="ARBA00033769"/>
    </source>
</evidence>
<keyword evidence="11" id="KW-1185">Reference proteome</keyword>
<keyword evidence="3" id="KW-0597">Phosphoprotein</keyword>
<evidence type="ECO:0000256" key="1">
    <source>
        <dbReference type="ARBA" id="ARBA00004607"/>
    </source>
</evidence>
<evidence type="ECO:0000256" key="8">
    <source>
        <dbReference type="ARBA" id="ARBA00045673"/>
    </source>
</evidence>
<accession>A0A7L1G3Y0</accession>
<gene>
    <name evidence="10" type="primary">Ck049</name>
    <name evidence="10" type="ORF">INDMAC_R05315</name>
</gene>
<comment type="similarity">
    <text evidence="6">Belongs to the CSTPP1 family.</text>
</comment>
<dbReference type="GO" id="GO:0034451">
    <property type="term" value="C:centriolar satellite"/>
    <property type="evidence" value="ECO:0007669"/>
    <property type="project" value="UniProtKB-SubCell"/>
</dbReference>
<evidence type="ECO:0000256" key="9">
    <source>
        <dbReference type="SAM" id="MobiDB-lite"/>
    </source>
</evidence>
<evidence type="ECO:0000256" key="6">
    <source>
        <dbReference type="ARBA" id="ARBA00033750"/>
    </source>
</evidence>
<evidence type="ECO:0000256" key="2">
    <source>
        <dbReference type="ARBA" id="ARBA00022490"/>
    </source>
</evidence>
<dbReference type="Proteomes" id="UP000557230">
    <property type="component" value="Unassembled WGS sequence"/>
</dbReference>
<comment type="function">
    <text evidence="8">Regulator of the tubulin polyglutamylase complex (TPGC) that controls cytoskeletal organization, nuclear shape, and cilium disassembly by balancing microtubule and actin assembly. Regulates the assembly and stability of the TPGC and thereby modulates polyglutamylation of the microtubule, which antagonizes MAP4 binding.</text>
</comment>
<dbReference type="EMBL" id="VXBD01001882">
    <property type="protein sequence ID" value="NXN07951.1"/>
    <property type="molecule type" value="Genomic_DNA"/>
</dbReference>
<sequence length="324" mass="36561">FAAQRHVLTYMEDAVSQLLENREDISQYGIARFFTEYFNSVRQGTHILFREFSFVQATPHNRASFLRTFWRCFRTVGKNGGKYSSICCYLEYHCLLQLLCPDFPMELTQKAARIVLMDDAMDCLMSFSDFLFAFQIQFYYSEFLESVAAIYQGLLAGKNPNTVIVPTSSSGQHRQRQPPCDSSPLDGVEASLFYQCLESLCDRSKYSCPPSALVKEMLSSVQRLTFYGFLVALAKDQGINRALGALPDKGDLFLDPTMDQELEKLVAQVSGLSVSSSISSSGDTVNLPVRNSPRMNSPWKPLHHRRKMDAESEGSNEETDSSEN</sequence>
<evidence type="ECO:0000313" key="11">
    <source>
        <dbReference type="Proteomes" id="UP000557230"/>
    </source>
</evidence>
<proteinExistence type="inferred from homology"/>
<keyword evidence="5" id="KW-0206">Cytoskeleton</keyword>
<dbReference type="GO" id="GO:0005874">
    <property type="term" value="C:microtubule"/>
    <property type="evidence" value="ECO:0007669"/>
    <property type="project" value="UniProtKB-KW"/>
</dbReference>
<dbReference type="PANTHER" id="PTHR34252:SF1">
    <property type="entry name" value="CENTRIOLAR SATELLITE-ASSOCIATED TUBULIN POLYGLUTAMYLASE COMPLEX REGULATOR 1"/>
    <property type="match status" value="1"/>
</dbReference>
<feature type="compositionally biased region" description="Acidic residues" evidence="9">
    <location>
        <begin position="311"/>
        <end position="324"/>
    </location>
</feature>
<dbReference type="OrthoDB" id="197906at2759"/>
<evidence type="ECO:0000256" key="4">
    <source>
        <dbReference type="ARBA" id="ARBA00022701"/>
    </source>
</evidence>
<feature type="non-terminal residue" evidence="10">
    <location>
        <position position="324"/>
    </location>
</feature>
<protein>
    <recommendedName>
        <fullName evidence="7">Centriolar satellite-associated tubulin polyglutamylase complex regulator 1</fullName>
    </recommendedName>
</protein>
<organism evidence="10 11">
    <name type="scientific">Indicator maculatus</name>
    <name type="common">spotted honeyguide</name>
    <dbReference type="NCBI Taxonomy" id="545262"/>
    <lineage>
        <taxon>Eukaryota</taxon>
        <taxon>Metazoa</taxon>
        <taxon>Chordata</taxon>
        <taxon>Craniata</taxon>
        <taxon>Vertebrata</taxon>
        <taxon>Euteleostomi</taxon>
        <taxon>Archelosauria</taxon>
        <taxon>Archosauria</taxon>
        <taxon>Dinosauria</taxon>
        <taxon>Saurischia</taxon>
        <taxon>Theropoda</taxon>
        <taxon>Coelurosauria</taxon>
        <taxon>Aves</taxon>
        <taxon>Neognathae</taxon>
        <taxon>Neoaves</taxon>
        <taxon>Telluraves</taxon>
        <taxon>Coraciimorphae</taxon>
        <taxon>Piciformes</taxon>
        <taxon>Indicatoridae</taxon>
        <taxon>Indicator</taxon>
    </lineage>
</organism>
<evidence type="ECO:0000256" key="5">
    <source>
        <dbReference type="ARBA" id="ARBA00023212"/>
    </source>
</evidence>
<dbReference type="CDD" id="cd22959">
    <property type="entry name" value="DD_C11orf49"/>
    <property type="match status" value="1"/>
</dbReference>
<keyword evidence="4" id="KW-0493">Microtubule</keyword>